<evidence type="ECO:0000259" key="2">
    <source>
        <dbReference type="Pfam" id="PF20419"/>
    </source>
</evidence>
<comment type="caution">
    <text evidence="3">The sequence shown here is derived from an EMBL/GenBank/DDBJ whole genome shotgun (WGS) entry which is preliminary data.</text>
</comment>
<keyword evidence="1" id="KW-0732">Signal</keyword>
<reference evidence="3 4" key="1">
    <citation type="submission" date="2019-01" db="EMBL/GenBank/DDBJ databases">
        <authorList>
            <person name="Chen W.-M."/>
        </authorList>
    </citation>
    <scope>NUCLEOTIDE SEQUENCE [LARGE SCALE GENOMIC DNA]</scope>
    <source>
        <strain evidence="3 4">KYPY4</strain>
    </source>
</reference>
<dbReference type="RefSeq" id="WP_128229976.1">
    <property type="nucleotide sequence ID" value="NZ_SACR01000005.1"/>
</dbReference>
<keyword evidence="4" id="KW-1185">Reference proteome</keyword>
<dbReference type="Proteomes" id="UP000285575">
    <property type="component" value="Unassembled WGS sequence"/>
</dbReference>
<dbReference type="OrthoDB" id="9790247at2"/>
<dbReference type="InterPro" id="IPR046524">
    <property type="entry name" value="DUF6701"/>
</dbReference>
<protein>
    <submittedName>
        <fullName evidence="3">Polymer-forming cytoskeletal protein</fullName>
    </submittedName>
</protein>
<gene>
    <name evidence="3" type="ORF">EOE66_17335</name>
</gene>
<name>A0A437RCB7_9BURK</name>
<feature type="chain" id="PRO_5019104590" evidence="1">
    <location>
        <begin position="27"/>
        <end position="1399"/>
    </location>
</feature>
<dbReference type="Pfam" id="PF20419">
    <property type="entry name" value="DUF6701"/>
    <property type="match status" value="1"/>
</dbReference>
<evidence type="ECO:0000313" key="3">
    <source>
        <dbReference type="EMBL" id="RVU44431.1"/>
    </source>
</evidence>
<feature type="signal peptide" evidence="1">
    <location>
        <begin position="1"/>
        <end position="26"/>
    </location>
</feature>
<evidence type="ECO:0000256" key="1">
    <source>
        <dbReference type="SAM" id="SignalP"/>
    </source>
</evidence>
<proteinExistence type="predicted"/>
<sequence length="1399" mass="138254">MKHGLRAGWLRGLAGLLMLASGPVLAANYSFPGALPPGCTASGSNYTCSGNLALGFGDTVTIGGTRPARITINGNLSTSNAQINVGGTANDLLVVVNGTVTLGYQAQIKAHAIANAFNGTDATEVQITGSLTALTGDITLAYRTVINGSLRTVAGQVSTGTEVTINGSITSNTGAVSLAYQTQVTGDITTAGSVTAADAVVLGGRVNGAAGNLSLGYGSSVQGAVTSTSGSIALGGTAEAAACVRSTNSAAITLGYESVVQSVCCGATCGTACVTNNSSYAMPAACSAGIVHIGSASSINGSATSDILTLTRPGSVAAGDLMIAWVSQRTSDLPLDTQVRSVPAGWTVVLTRDNTSSFGTTVYYKVAGASEASSYSWRFDRNGRGAGGLMVFRGVDSSTPLEAHSGQLNAASANHATPSLTTTSANAMLVALFAVPSGEIPIATPSGLSPAPGGQSGGGTDGISVGMAFGLQASAGSTGSKTSSGNVSLQSVGVLLALKPAPASVPVTLPLYLRATGVPDSSLSGTAPTATTLANHDAGRDNFAGLLLSKGGIGAAETDTTKYQRWLSATGGITLNSALELRLWTAMKDFNTAKGGRLNAYLRSCSSTGTDCQSFASSSISVSPWAGGSSTWVQRTLNFGTPNTTLASDRRLELKIVVDSNSEDDMWLAYDSTGQASVLGPPVAPAVHHYQVVLPASSVSCAASTVTVTACADASSPCTNAATGLAGQTATLATSAGTLASTALSFNSAGVASTTLSHPGASNGASVSVTLSAESTAASNPRQCCPDGASCSNANSCATTFSTAGFLFAATAGGASTTLPAQTAGTASATYFLRAVRTGTSTQACEAALTGAQSVDWGYECLNPGTCATSNLLQVNGGTATTVARNNSGSSSSRTAVAMTFDSAGNAPFTFTHADVGQLRLHASRAVGGATLSGSSNSLVVKPARFALSNIRQTASPNTANPGASNASGARFIAAGEAFSATVTAQTSAGATAPSFGRESPAEGVTLSATLVQPGGGTPGTLSNATVAGASFSSGVATATTLAYSEVGIVTLTPAVADGDYLGAGAVSGTASGNVGRFVPARFAVSGGGVTHRSGLACSPASAFSYLGENFRLAATLTAQNSSGGTTTNYTGSYAKFDATSASAWNLAGVSGSTAFNTGNGRLALGTASGTWTAGVLTATLTAQVTRASSPDGPHAARFGIAPSDSDGVATAGLDLATTSPFSSNDRAELATVALRHGRLRLSSHIGPADRVLALPLAAQHWDGSAWAPNTLDSCTAVPVAALSFGGLSGTLTTADTAAAGGASSVTLNQGRGQLRLAAPTGGRRGSYSVAISLGSSATDASCLQPWAPGSGDSASAGAQLAHLRGAWCGSATDKDPAARASFGRASGAEHLVYRQENP</sequence>
<accession>A0A437RCB7</accession>
<evidence type="ECO:0000313" key="4">
    <source>
        <dbReference type="Proteomes" id="UP000285575"/>
    </source>
</evidence>
<feature type="domain" description="DUF6701" evidence="2">
    <location>
        <begin position="781"/>
        <end position="1397"/>
    </location>
</feature>
<organism evidence="3 4">
    <name type="scientific">Rubrivivax rivuli</name>
    <dbReference type="NCBI Taxonomy" id="1862385"/>
    <lineage>
        <taxon>Bacteria</taxon>
        <taxon>Pseudomonadati</taxon>
        <taxon>Pseudomonadota</taxon>
        <taxon>Betaproteobacteria</taxon>
        <taxon>Burkholderiales</taxon>
        <taxon>Sphaerotilaceae</taxon>
        <taxon>Rubrivivax</taxon>
    </lineage>
</organism>
<dbReference type="EMBL" id="SACR01000005">
    <property type="protein sequence ID" value="RVU44431.1"/>
    <property type="molecule type" value="Genomic_DNA"/>
</dbReference>